<dbReference type="PANTHER" id="PTHR12250:SF0">
    <property type="entry name" value="GPI ETHANOLAMINE PHOSPHATE TRANSFERASE 1"/>
    <property type="match status" value="1"/>
</dbReference>
<dbReference type="InParanoid" id="A0A5N4AFD5"/>
<dbReference type="Proteomes" id="UP000327044">
    <property type="component" value="Unassembled WGS sequence"/>
</dbReference>
<dbReference type="GO" id="GO:0005789">
    <property type="term" value="C:endoplasmic reticulum membrane"/>
    <property type="evidence" value="ECO:0007669"/>
    <property type="project" value="UniProtKB-SubCell"/>
</dbReference>
<comment type="pathway">
    <text evidence="2 12">Glycolipid biosynthesis; glycosylphosphatidylinositol-anchor biosynthesis.</text>
</comment>
<evidence type="ECO:0000256" key="9">
    <source>
        <dbReference type="ARBA" id="ARBA00022989"/>
    </source>
</evidence>
<dbReference type="Pfam" id="PF01663">
    <property type="entry name" value="Phosphodiest"/>
    <property type="match status" value="1"/>
</dbReference>
<comment type="similarity">
    <text evidence="3 12">Belongs to the PIGG/PIGN/PIGO family. PIGN subfamily.</text>
</comment>
<evidence type="ECO:0000256" key="12">
    <source>
        <dbReference type="RuleBase" id="RU367138"/>
    </source>
</evidence>
<dbReference type="InterPro" id="IPR037671">
    <property type="entry name" value="PIGN_N"/>
</dbReference>
<evidence type="ECO:0000313" key="14">
    <source>
        <dbReference type="EMBL" id="KAB0796021.1"/>
    </source>
</evidence>
<dbReference type="Gene3D" id="3.40.720.10">
    <property type="entry name" value="Alkaline Phosphatase, subunit A"/>
    <property type="match status" value="1"/>
</dbReference>
<feature type="transmembrane region" description="Helical" evidence="12">
    <location>
        <begin position="425"/>
        <end position="447"/>
    </location>
</feature>
<accession>A0A5N4AFD5</accession>
<feature type="transmembrane region" description="Helical" evidence="12">
    <location>
        <begin position="695"/>
        <end position="721"/>
    </location>
</feature>
<feature type="transmembrane region" description="Helical" evidence="12">
    <location>
        <begin position="868"/>
        <end position="890"/>
    </location>
</feature>
<gene>
    <name evidence="14" type="ORF">PPYR_10082</name>
</gene>
<dbReference type="InterPro" id="IPR017850">
    <property type="entry name" value="Alkaline_phosphatase_core_sf"/>
</dbReference>
<reference evidence="14 15" key="1">
    <citation type="journal article" date="2018" name="Elife">
        <title>Firefly genomes illuminate parallel origins of bioluminescence in beetles.</title>
        <authorList>
            <person name="Fallon T.R."/>
            <person name="Lower S.E."/>
            <person name="Chang C.H."/>
            <person name="Bessho-Uehara M."/>
            <person name="Martin G.J."/>
            <person name="Bewick A.J."/>
            <person name="Behringer M."/>
            <person name="Debat H.J."/>
            <person name="Wong I."/>
            <person name="Day J.C."/>
            <person name="Suvorov A."/>
            <person name="Silva C.J."/>
            <person name="Stanger-Hall K.F."/>
            <person name="Hall D.W."/>
            <person name="Schmitz R.J."/>
            <person name="Nelson D.R."/>
            <person name="Lewis S.M."/>
            <person name="Shigenobu S."/>
            <person name="Bybee S.M."/>
            <person name="Larracuente A.M."/>
            <person name="Oba Y."/>
            <person name="Weng J.K."/>
        </authorList>
    </citation>
    <scope>NUCLEOTIDE SEQUENCE [LARGE SCALE GENOMIC DNA]</scope>
    <source>
        <strain evidence="14">1611_PpyrPB1</strain>
        <tissue evidence="14">Whole body</tissue>
    </source>
</reference>
<evidence type="ECO:0000256" key="8">
    <source>
        <dbReference type="ARBA" id="ARBA00022824"/>
    </source>
</evidence>
<evidence type="ECO:0000256" key="11">
    <source>
        <dbReference type="ARBA" id="ARBA00023180"/>
    </source>
</evidence>
<keyword evidence="10 12" id="KW-0472">Membrane</keyword>
<keyword evidence="5 12" id="KW-0337">GPI-anchor biosynthesis</keyword>
<feature type="transmembrane region" description="Helical" evidence="12">
    <location>
        <begin position="825"/>
        <end position="848"/>
    </location>
</feature>
<feature type="transmembrane region" description="Helical" evidence="12">
    <location>
        <begin position="632"/>
        <end position="654"/>
    </location>
</feature>
<comment type="caution">
    <text evidence="14">The sequence shown here is derived from an EMBL/GenBank/DDBJ whole genome shotgun (WGS) entry which is preliminary data.</text>
</comment>
<keyword evidence="8 12" id="KW-0256">Endoplasmic reticulum</keyword>
<evidence type="ECO:0000259" key="13">
    <source>
        <dbReference type="Pfam" id="PF04987"/>
    </source>
</evidence>
<keyword evidence="11" id="KW-0325">Glycoprotein</keyword>
<dbReference type="Pfam" id="PF04987">
    <property type="entry name" value="PigN"/>
    <property type="match status" value="1"/>
</dbReference>
<dbReference type="EC" id="2.-.-.-" evidence="12"/>
<evidence type="ECO:0000256" key="1">
    <source>
        <dbReference type="ARBA" id="ARBA00004477"/>
    </source>
</evidence>
<sequence>MDPVAPFRKAAVIAVLVHITMLCAVFDIYFYSPVEHGMTPHHTEGGVLAQRVVLFVADGLRATSLYDEHEIHAPYLKSIRENVGVWGIAHTQVPTESRPGHIALLAGFNEDPRAILKGWRSNPVDFDSVVNQSTNAWCWGSPDIVDMFNKDGLPHIHIDSYDAGMQDFSGKDNASTVLDLWVFDKVKKFVEEQPRSPFAYNDFRAEGNILFLHLLGLDTAGHSIKPTSKGYITNIKVVDDGIQSTVELLDEYFNDGRTAYVFTADHGMTNWGSHGDGSKHETEVPFIAWGAGINTHNKPININQTDIAPFLASLVGINIPINSLGVVPIDLLDALPSEKAHILYANSRQLTEQLLRKQGTFSKKGTRLMSKLVYPDSEPEALQRKLDRIHSDIQEQNFDDAIASALQVIKLCKNLIKNYNTRHQLYLLGLVVTVFLGWIVHLVIMIIKASRFGKKLCIERFSITHIQTLKMFESIIYSTLPVVHLLVFVGVLPTDYLYTAMINNYYAIAINQHVLSLIFVFVWRSSTRTHLMEFIRYSLGIVLLVASFFDRSYMCIVPILYFWKSFYEMDLFKNFAEWRNHVIDLMLLAACPLFLELQTEFSYIYLMIAASLWVEFYFRFSRRKIPFIERCLFVGQFLLLAFAYLNVLMVNYTITNGYGLLTINQLMSWILLVVSPIIPTIFYKNLDTRILSSVLALAVPYTLMAIGFEHIFLGLFMRVIVKWSSTEKSRLQHANMNQRLTLYNTGDLRMIEYTFFLLMFVMFGYFGVGNTASMNSFDPMWVRCFVTIFSPHTMAGLILIKLTIPFLIVLCGFKNLVGRMMGSSHFSFLVLMFFCDLMVITLLCFVTNEGSWLQIGVSVSRFVTVNVAIIAIIVLYQIASWLMTFECVFLRQMCKKFLRTDA</sequence>
<evidence type="ECO:0000256" key="3">
    <source>
        <dbReference type="ARBA" id="ARBA00008400"/>
    </source>
</evidence>
<dbReference type="FunCoup" id="A0A5N4AFD5">
    <property type="interactions" value="1103"/>
</dbReference>
<dbReference type="SUPFAM" id="SSF53649">
    <property type="entry name" value="Alkaline phosphatase-like"/>
    <property type="match status" value="1"/>
</dbReference>
<name>A0A5N4AFD5_PHOPY</name>
<comment type="function">
    <text evidence="12">Ethanolamine phosphate transferase involved in glycosylphosphatidylinositol-anchor biosynthesis. Transfers ethanolamine phosphate to the first alpha-1,4-linked mannose of the glycosylphosphatidylinositol precursor of GPI-anchor.</text>
</comment>
<feature type="transmembrane region" description="Helical" evidence="12">
    <location>
        <begin position="505"/>
        <end position="523"/>
    </location>
</feature>
<evidence type="ECO:0000256" key="7">
    <source>
        <dbReference type="ARBA" id="ARBA00022692"/>
    </source>
</evidence>
<evidence type="ECO:0000256" key="4">
    <source>
        <dbReference type="ARBA" id="ARBA00020831"/>
    </source>
</evidence>
<keyword evidence="15" id="KW-1185">Reference proteome</keyword>
<comment type="subcellular location">
    <subcellularLocation>
        <location evidence="1 12">Endoplasmic reticulum membrane</location>
        <topology evidence="1 12">Multi-pass membrane protein</topology>
    </subcellularLocation>
</comment>
<evidence type="ECO:0000256" key="5">
    <source>
        <dbReference type="ARBA" id="ARBA00022502"/>
    </source>
</evidence>
<dbReference type="InterPro" id="IPR002591">
    <property type="entry name" value="Phosphodiest/P_Trfase"/>
</dbReference>
<feature type="transmembrane region" description="Helical" evidence="12">
    <location>
        <begin position="12"/>
        <end position="31"/>
    </location>
</feature>
<dbReference type="InterPro" id="IPR017852">
    <property type="entry name" value="GPI_EtnP_transferase_1_C"/>
</dbReference>
<feature type="transmembrane region" description="Helical" evidence="12">
    <location>
        <begin position="535"/>
        <end position="563"/>
    </location>
</feature>
<keyword evidence="9 12" id="KW-1133">Transmembrane helix</keyword>
<dbReference type="InterPro" id="IPR007070">
    <property type="entry name" value="GPI_EtnP_transferase_1"/>
</dbReference>
<feature type="transmembrane region" description="Helical" evidence="12">
    <location>
        <begin position="666"/>
        <end position="683"/>
    </location>
</feature>
<dbReference type="EMBL" id="VVIM01000007">
    <property type="protein sequence ID" value="KAB0796021.1"/>
    <property type="molecule type" value="Genomic_DNA"/>
</dbReference>
<feature type="transmembrane region" description="Helical" evidence="12">
    <location>
        <begin position="788"/>
        <end position="813"/>
    </location>
</feature>
<feature type="domain" description="GPI ethanolamine phosphate transferase 1 C-terminal" evidence="13">
    <location>
        <begin position="419"/>
        <end position="851"/>
    </location>
</feature>
<proteinExistence type="inferred from homology"/>
<dbReference type="GO" id="GO:0006506">
    <property type="term" value="P:GPI anchor biosynthetic process"/>
    <property type="evidence" value="ECO:0007669"/>
    <property type="project" value="UniProtKB-UniPathway"/>
</dbReference>
<evidence type="ECO:0000256" key="10">
    <source>
        <dbReference type="ARBA" id="ARBA00023136"/>
    </source>
</evidence>
<feature type="transmembrane region" description="Helical" evidence="12">
    <location>
        <begin position="602"/>
        <end position="620"/>
    </location>
</feature>
<protein>
    <recommendedName>
        <fullName evidence="4 12">GPI ethanolamine phosphate transferase 1</fullName>
        <ecNumber evidence="12">2.-.-.-</ecNumber>
    </recommendedName>
</protein>
<keyword evidence="7 12" id="KW-0812">Transmembrane</keyword>
<dbReference type="PANTHER" id="PTHR12250">
    <property type="entry name" value="PHOSPHATIDYLINOSITOL GLYCAN, CLASS N"/>
    <property type="match status" value="1"/>
</dbReference>
<feature type="transmembrane region" description="Helical" evidence="12">
    <location>
        <begin position="475"/>
        <end position="493"/>
    </location>
</feature>
<dbReference type="UniPathway" id="UPA00196"/>
<feature type="transmembrane region" description="Helical" evidence="12">
    <location>
        <begin position="750"/>
        <end position="768"/>
    </location>
</feature>
<organism evidence="14 15">
    <name type="scientific">Photinus pyralis</name>
    <name type="common">Common eastern firefly</name>
    <name type="synonym">Lampyris pyralis</name>
    <dbReference type="NCBI Taxonomy" id="7054"/>
    <lineage>
        <taxon>Eukaryota</taxon>
        <taxon>Metazoa</taxon>
        <taxon>Ecdysozoa</taxon>
        <taxon>Arthropoda</taxon>
        <taxon>Hexapoda</taxon>
        <taxon>Insecta</taxon>
        <taxon>Pterygota</taxon>
        <taxon>Neoptera</taxon>
        <taxon>Endopterygota</taxon>
        <taxon>Coleoptera</taxon>
        <taxon>Polyphaga</taxon>
        <taxon>Elateriformia</taxon>
        <taxon>Elateroidea</taxon>
        <taxon>Lampyridae</taxon>
        <taxon>Lampyrinae</taxon>
        <taxon>Photinus</taxon>
    </lineage>
</organism>
<evidence type="ECO:0000313" key="15">
    <source>
        <dbReference type="Proteomes" id="UP000327044"/>
    </source>
</evidence>
<keyword evidence="6 12" id="KW-0808">Transferase</keyword>
<evidence type="ECO:0000256" key="6">
    <source>
        <dbReference type="ARBA" id="ARBA00022679"/>
    </source>
</evidence>
<dbReference type="AlphaFoldDB" id="A0A5N4AFD5"/>
<evidence type="ECO:0000256" key="2">
    <source>
        <dbReference type="ARBA" id="ARBA00004687"/>
    </source>
</evidence>
<dbReference type="OrthoDB" id="2748310at2759"/>
<dbReference type="CDD" id="cd16020">
    <property type="entry name" value="GPI_EPT_1"/>
    <property type="match status" value="1"/>
</dbReference>
<dbReference type="GO" id="GO:0051377">
    <property type="term" value="F:mannose-ethanolamine phosphotransferase activity"/>
    <property type="evidence" value="ECO:0007669"/>
    <property type="project" value="UniProtKB-UniRule"/>
</dbReference>